<organism evidence="9 10">
    <name type="scientific">Podarcis muralis</name>
    <name type="common">Wall lizard</name>
    <name type="synonym">Lacerta muralis</name>
    <dbReference type="NCBI Taxonomy" id="64176"/>
    <lineage>
        <taxon>Eukaryota</taxon>
        <taxon>Metazoa</taxon>
        <taxon>Chordata</taxon>
        <taxon>Craniata</taxon>
        <taxon>Vertebrata</taxon>
        <taxon>Euteleostomi</taxon>
        <taxon>Lepidosauria</taxon>
        <taxon>Squamata</taxon>
        <taxon>Bifurcata</taxon>
        <taxon>Unidentata</taxon>
        <taxon>Episquamata</taxon>
        <taxon>Laterata</taxon>
        <taxon>Lacertibaenia</taxon>
        <taxon>Lacertidae</taxon>
        <taxon>Podarcis</taxon>
    </lineage>
</organism>
<dbReference type="InterPro" id="IPR019734">
    <property type="entry name" value="TPR_rpt"/>
</dbReference>
<evidence type="ECO:0000256" key="6">
    <source>
        <dbReference type="PROSITE-ProRule" id="PRU00339"/>
    </source>
</evidence>
<evidence type="ECO:0000256" key="7">
    <source>
        <dbReference type="SAM" id="MobiDB-lite"/>
    </source>
</evidence>
<keyword evidence="5" id="KW-0539">Nucleus</keyword>
<gene>
    <name evidence="9" type="primary">NASP</name>
</gene>
<dbReference type="Pfam" id="PF10516">
    <property type="entry name" value="SHNi-TPR"/>
    <property type="match status" value="1"/>
</dbReference>
<dbReference type="PANTHER" id="PTHR15081:SF1">
    <property type="entry name" value="NUCLEAR AUTOANTIGENIC SPERM PROTEIN"/>
    <property type="match status" value="1"/>
</dbReference>
<name>A0A670ITY4_PODMU</name>
<dbReference type="GeneTree" id="ENSGT00390000016650"/>
<evidence type="ECO:0000313" key="9">
    <source>
        <dbReference type="Ensembl" id="ENSPMRP00000014949.1"/>
    </source>
</evidence>
<dbReference type="GO" id="GO:0042393">
    <property type="term" value="F:histone binding"/>
    <property type="evidence" value="ECO:0007669"/>
    <property type="project" value="TreeGrafter"/>
</dbReference>
<sequence>MHFRKLLLCYLPKSKPHWVLQDYSQVQWTLGLRTSGYVTFRLQTWQTWKYFSAFRRSRMHRSGVSGYGFFRVRMANKYGETGNECAEAYFFYGKSLLELARMENGVLGNALEGVQVEEEEEKTEDSMVESADNIDEEAREELREQVYNAMGEKDESRKNPEESLMHTGVEMQLKDVEMEEVEEEVAAKEEKEKAAALGGEDITVVEKKEEQEKAEKQVEAAMEEQKVNEVTTEVALEDGAAREEKPVDAEGTAGEDKPVVVEEAREDAAVQRVVVSEDAAVKVNPVIEEAAEAAGGDTTLEKEVAAGEAPGKEKVVEIAAQERREEEVEKQADTIVEKNPIVEELVKASGELEREFMTAVEKVEGQAEKAEEQPAKATAEKTEDMKPATEQVVVNLKEKEETLDSREGEPSAPNETTPSGSIKQSHEIQPEEKAEVPKVEKEEEKDDEMGEGEEMEGSEEEDKVEEDKENDSAVEEDKENDSAVEEDKENDSAVEEDKENDSTVEEKESEEDDVGNLELAWDMLELAKVIYKRQDTKEAQLLVAQAHLKLGEVSIESENYSQAIEEFRSCLALQQKYLEAHDRLLAETHYHLGLAFHYDNQYDEAVLQYSKSMEVIDKRLAMLTERLKTKGEGAAEDEKEIVELEGLLPEIKEKIEDSKESQKSARIAELALKATLIPAGQKTDGVPQCITDISHLVRKKRKPEEETQQGDNEAKKSKPEPAVNGGGDATPSGNVVAEKKEEEVGCRVRSLLYIFHFPGASFLPVFNCLLVFSPRPLKVGNLLVSKCMLESV</sequence>
<feature type="compositionally biased region" description="Basic and acidic residues" evidence="7">
    <location>
        <begin position="424"/>
        <end position="442"/>
    </location>
</feature>
<feature type="region of interest" description="Disordered" evidence="7">
    <location>
        <begin position="357"/>
        <end position="514"/>
    </location>
</feature>
<dbReference type="Ensembl" id="ENSPMRT00000015965.1">
    <property type="protein sequence ID" value="ENSPMRP00000014949.1"/>
    <property type="gene ID" value="ENSPMRG00000009968.1"/>
</dbReference>
<keyword evidence="10" id="KW-1185">Reference proteome</keyword>
<evidence type="ECO:0000256" key="2">
    <source>
        <dbReference type="ARBA" id="ARBA00008402"/>
    </source>
</evidence>
<evidence type="ECO:0000256" key="5">
    <source>
        <dbReference type="ARBA" id="ARBA00023242"/>
    </source>
</evidence>
<protein>
    <submittedName>
        <fullName evidence="9">Nuclear autoantigenic sperm protein</fullName>
    </submittedName>
</protein>
<accession>A0A670ITY4</accession>
<feature type="domain" description="Tetratricopeptide SHNi-TPR" evidence="8">
    <location>
        <begin position="548"/>
        <end position="580"/>
    </location>
</feature>
<feature type="compositionally biased region" description="Polar residues" evidence="7">
    <location>
        <begin position="413"/>
        <end position="423"/>
    </location>
</feature>
<reference evidence="9 10" key="1">
    <citation type="journal article" date="2019" name="Proc. Natl. Acad. Sci. U.S.A.">
        <title>Regulatory changes in pterin and carotenoid genes underlie balanced color polymorphisms in the wall lizard.</title>
        <authorList>
            <person name="Andrade P."/>
            <person name="Pinho C."/>
            <person name="Perez I de Lanuza G."/>
            <person name="Afonso S."/>
            <person name="Brejcha J."/>
            <person name="Rubin C.J."/>
            <person name="Wallerman O."/>
            <person name="Pereira P."/>
            <person name="Sabatino S.J."/>
            <person name="Bellati A."/>
            <person name="Pellitteri-Rosa D."/>
            <person name="Bosakova Z."/>
            <person name="Bunikis I."/>
            <person name="Carretero M.A."/>
            <person name="Feiner N."/>
            <person name="Marsik P."/>
            <person name="Pauperio F."/>
            <person name="Salvi D."/>
            <person name="Soler L."/>
            <person name="While G.M."/>
            <person name="Uller T."/>
            <person name="Font E."/>
            <person name="Andersson L."/>
            <person name="Carneiro M."/>
        </authorList>
    </citation>
    <scope>NUCLEOTIDE SEQUENCE</scope>
</reference>
<feature type="region of interest" description="Disordered" evidence="7">
    <location>
        <begin position="697"/>
        <end position="736"/>
    </location>
</feature>
<feature type="region of interest" description="Disordered" evidence="7">
    <location>
        <begin position="232"/>
        <end position="259"/>
    </location>
</feature>
<dbReference type="GO" id="GO:0006335">
    <property type="term" value="P:DNA replication-dependent chromatin assembly"/>
    <property type="evidence" value="ECO:0007669"/>
    <property type="project" value="TreeGrafter"/>
</dbReference>
<dbReference type="InterPro" id="IPR019544">
    <property type="entry name" value="Tetratricopeptide_SHNi-TPR_dom"/>
</dbReference>
<dbReference type="GO" id="GO:0005654">
    <property type="term" value="C:nucleoplasm"/>
    <property type="evidence" value="ECO:0007669"/>
    <property type="project" value="TreeGrafter"/>
</dbReference>
<reference evidence="9" key="2">
    <citation type="submission" date="2025-08" db="UniProtKB">
        <authorList>
            <consortium name="Ensembl"/>
        </authorList>
    </citation>
    <scope>IDENTIFICATION</scope>
</reference>
<evidence type="ECO:0000256" key="4">
    <source>
        <dbReference type="ARBA" id="ARBA00022803"/>
    </source>
</evidence>
<feature type="repeat" description="TPR" evidence="6">
    <location>
        <begin position="586"/>
        <end position="619"/>
    </location>
</feature>
<comment type="similarity">
    <text evidence="2">Belongs to the NASP family.</text>
</comment>
<dbReference type="SUPFAM" id="SSF48452">
    <property type="entry name" value="TPR-like"/>
    <property type="match status" value="1"/>
</dbReference>
<keyword evidence="3" id="KW-0677">Repeat</keyword>
<dbReference type="SMART" id="SM00028">
    <property type="entry name" value="TPR"/>
    <property type="match status" value="2"/>
</dbReference>
<dbReference type="Gene3D" id="1.25.40.10">
    <property type="entry name" value="Tetratricopeptide repeat domain"/>
    <property type="match status" value="1"/>
</dbReference>
<comment type="subcellular location">
    <subcellularLocation>
        <location evidence="1">Nucleus</location>
    </subcellularLocation>
</comment>
<keyword evidence="4 6" id="KW-0802">TPR repeat</keyword>
<feature type="compositionally biased region" description="Acidic residues" evidence="7">
    <location>
        <begin position="443"/>
        <end position="499"/>
    </location>
</feature>
<dbReference type="InterPro" id="IPR051730">
    <property type="entry name" value="NASP-like"/>
</dbReference>
<feature type="region of interest" description="Disordered" evidence="7">
    <location>
        <begin position="186"/>
        <end position="210"/>
    </location>
</feature>
<evidence type="ECO:0000313" key="10">
    <source>
        <dbReference type="Proteomes" id="UP000472272"/>
    </source>
</evidence>
<proteinExistence type="inferred from homology"/>
<reference evidence="9" key="3">
    <citation type="submission" date="2025-09" db="UniProtKB">
        <authorList>
            <consortium name="Ensembl"/>
        </authorList>
    </citation>
    <scope>IDENTIFICATION</scope>
</reference>
<dbReference type="Proteomes" id="UP000472272">
    <property type="component" value="Chromosome 6"/>
</dbReference>
<dbReference type="GO" id="GO:0034080">
    <property type="term" value="P:CENP-A containing chromatin assembly"/>
    <property type="evidence" value="ECO:0007669"/>
    <property type="project" value="TreeGrafter"/>
</dbReference>
<evidence type="ECO:0000256" key="3">
    <source>
        <dbReference type="ARBA" id="ARBA00022737"/>
    </source>
</evidence>
<dbReference type="PROSITE" id="PS50005">
    <property type="entry name" value="TPR"/>
    <property type="match status" value="2"/>
</dbReference>
<feature type="repeat" description="TPR" evidence="6">
    <location>
        <begin position="544"/>
        <end position="577"/>
    </location>
</feature>
<dbReference type="PANTHER" id="PTHR15081">
    <property type="entry name" value="NUCLEAR AUTOANTIGENIC SPERM PROTEIN NASP -RELATED"/>
    <property type="match status" value="1"/>
</dbReference>
<feature type="compositionally biased region" description="Basic and acidic residues" evidence="7">
    <location>
        <begin position="357"/>
        <end position="387"/>
    </location>
</feature>
<feature type="compositionally biased region" description="Basic and acidic residues" evidence="7">
    <location>
        <begin position="396"/>
        <end position="409"/>
    </location>
</feature>
<dbReference type="AlphaFoldDB" id="A0A670ITY4"/>
<evidence type="ECO:0000256" key="1">
    <source>
        <dbReference type="ARBA" id="ARBA00004123"/>
    </source>
</evidence>
<dbReference type="InterPro" id="IPR011990">
    <property type="entry name" value="TPR-like_helical_dom_sf"/>
</dbReference>
<evidence type="ECO:0000259" key="8">
    <source>
        <dbReference type="Pfam" id="PF10516"/>
    </source>
</evidence>
<feature type="compositionally biased region" description="Basic and acidic residues" evidence="7">
    <location>
        <begin position="239"/>
        <end position="259"/>
    </location>
</feature>